<evidence type="ECO:0000313" key="3">
    <source>
        <dbReference type="Proteomes" id="UP001151752"/>
    </source>
</evidence>
<evidence type="ECO:0000313" key="2">
    <source>
        <dbReference type="EMBL" id="KAJ6670323.1"/>
    </source>
</evidence>
<dbReference type="InterPro" id="IPR051442">
    <property type="entry name" value="B3_domain"/>
</dbReference>
<dbReference type="EMBL" id="JAPFFM010000819">
    <property type="protein sequence ID" value="KAJ6670323.1"/>
    <property type="molecule type" value="Genomic_DNA"/>
</dbReference>
<organism evidence="2 3">
    <name type="scientific">Salix koriyanagi</name>
    <dbReference type="NCBI Taxonomy" id="2511006"/>
    <lineage>
        <taxon>Eukaryota</taxon>
        <taxon>Viridiplantae</taxon>
        <taxon>Streptophyta</taxon>
        <taxon>Embryophyta</taxon>
        <taxon>Tracheophyta</taxon>
        <taxon>Spermatophyta</taxon>
        <taxon>Magnoliopsida</taxon>
        <taxon>eudicotyledons</taxon>
        <taxon>Gunneridae</taxon>
        <taxon>Pentapetalae</taxon>
        <taxon>rosids</taxon>
        <taxon>fabids</taxon>
        <taxon>Malpighiales</taxon>
        <taxon>Salicaceae</taxon>
        <taxon>Saliceae</taxon>
        <taxon>Salix</taxon>
    </lineage>
</organism>
<name>A0A9Q0SAV5_9ROSI</name>
<dbReference type="Proteomes" id="UP001151752">
    <property type="component" value="Unassembled WGS sequence"/>
</dbReference>
<reference evidence="2" key="1">
    <citation type="submission" date="2022-11" db="EMBL/GenBank/DDBJ databases">
        <authorList>
            <person name="Hyden B.L."/>
            <person name="Feng K."/>
            <person name="Yates T."/>
            <person name="Jawdy S."/>
            <person name="Smart L.B."/>
            <person name="Muchero W."/>
        </authorList>
    </citation>
    <scope>NUCLEOTIDE SEQUENCE</scope>
    <source>
        <tissue evidence="2">Shoot tip</tissue>
    </source>
</reference>
<reference evidence="2" key="2">
    <citation type="journal article" date="2023" name="Int. J. Mol. Sci.">
        <title>De Novo Assembly and Annotation of 11 Diverse Shrub Willow (Salix) Genomes Reveals Novel Gene Organization in Sex-Linked Regions.</title>
        <authorList>
            <person name="Hyden B."/>
            <person name="Feng K."/>
            <person name="Yates T.B."/>
            <person name="Jawdy S."/>
            <person name="Cereghino C."/>
            <person name="Smart L.B."/>
            <person name="Muchero W."/>
        </authorList>
    </citation>
    <scope>NUCLEOTIDE SEQUENCE</scope>
    <source>
        <tissue evidence="2">Shoot tip</tissue>
    </source>
</reference>
<dbReference type="AlphaFoldDB" id="A0A9Q0SAV5"/>
<proteinExistence type="predicted"/>
<dbReference type="PANTHER" id="PTHR34269:SF11">
    <property type="entry name" value="B3 DOMAIN PROTEIN"/>
    <property type="match status" value="1"/>
</dbReference>
<protein>
    <submittedName>
        <fullName evidence="2">TRANSCRIPTION FACTOR B3-DOMAIN FAMILY-RELATED</fullName>
    </submittedName>
</protein>
<feature type="region of interest" description="Disordered" evidence="1">
    <location>
        <begin position="41"/>
        <end position="60"/>
    </location>
</feature>
<accession>A0A9Q0SAV5</accession>
<dbReference type="PANTHER" id="PTHR34269">
    <property type="entry name" value="TRANSCRIPTION FACTOR B3-DOMAIN FAMILY-RELATED"/>
    <property type="match status" value="1"/>
</dbReference>
<keyword evidence="3" id="KW-1185">Reference proteome</keyword>
<comment type="caution">
    <text evidence="2">The sequence shown here is derived from an EMBL/GenBank/DDBJ whole genome shotgun (WGS) entry which is preliminary data.</text>
</comment>
<evidence type="ECO:0000256" key="1">
    <source>
        <dbReference type="SAM" id="MobiDB-lite"/>
    </source>
</evidence>
<gene>
    <name evidence="2" type="ORF">OIU74_027951</name>
</gene>
<sequence>MIRKICGCGHSCFAFDEDKYLSPHRDTLHCCLQWKEEGITTSSSQNPRRSSSRKLYGDGPRPLSFDVVEVRKNSGGDHPPETLPLFPWDLKVELPLNQIGGYGPIELSSEQAFDYVLKHWDAGTVSRMISHGQEQIPIVVQDLESGFKHDIYLVRSTEGGGEEKYKIHLHWKQKNVRKQGDRDTLLIGIYWNIISSCLCLSVLDGPC</sequence>